<reference evidence="3" key="1">
    <citation type="submission" date="2022-10" db="EMBL/GenBank/DDBJ databases">
        <title>Genome assembly of Pristionchus species.</title>
        <authorList>
            <person name="Yoshida K."/>
            <person name="Sommer R.J."/>
        </authorList>
    </citation>
    <scope>NUCLEOTIDE SEQUENCE [LARGE SCALE GENOMIC DNA]</scope>
    <source>
        <strain evidence="3">RS5460</strain>
    </source>
</reference>
<keyword evidence="3" id="KW-1185">Reference proteome</keyword>
<name>A0AAN5CB24_9BILA</name>
<protein>
    <submittedName>
        <fullName evidence="2">Uncharacterized protein</fullName>
    </submittedName>
</protein>
<feature type="non-terminal residue" evidence="2">
    <location>
        <position position="69"/>
    </location>
</feature>
<accession>A0AAN5CB24</accession>
<dbReference type="AlphaFoldDB" id="A0AAN5CB24"/>
<organism evidence="2 3">
    <name type="scientific">Pristionchus mayeri</name>
    <dbReference type="NCBI Taxonomy" id="1317129"/>
    <lineage>
        <taxon>Eukaryota</taxon>
        <taxon>Metazoa</taxon>
        <taxon>Ecdysozoa</taxon>
        <taxon>Nematoda</taxon>
        <taxon>Chromadorea</taxon>
        <taxon>Rhabditida</taxon>
        <taxon>Rhabditina</taxon>
        <taxon>Diplogasteromorpha</taxon>
        <taxon>Diplogasteroidea</taxon>
        <taxon>Neodiplogasteridae</taxon>
        <taxon>Pristionchus</taxon>
    </lineage>
</organism>
<evidence type="ECO:0000313" key="2">
    <source>
        <dbReference type="EMBL" id="GMR35554.1"/>
    </source>
</evidence>
<evidence type="ECO:0000313" key="3">
    <source>
        <dbReference type="Proteomes" id="UP001328107"/>
    </source>
</evidence>
<dbReference type="EMBL" id="BTRK01000002">
    <property type="protein sequence ID" value="GMR35554.1"/>
    <property type="molecule type" value="Genomic_DNA"/>
</dbReference>
<sequence length="69" mass="8144">LRYHHERLDYDRNHTGLAHFPSHPKGREALTSGSHSAAKVVHRSLRSDVRPSGLRVHSIRHRHRFHRTR</sequence>
<feature type="region of interest" description="Disordered" evidence="1">
    <location>
        <begin position="15"/>
        <end position="51"/>
    </location>
</feature>
<feature type="non-terminal residue" evidence="2">
    <location>
        <position position="1"/>
    </location>
</feature>
<proteinExistence type="predicted"/>
<evidence type="ECO:0000256" key="1">
    <source>
        <dbReference type="SAM" id="MobiDB-lite"/>
    </source>
</evidence>
<dbReference type="Proteomes" id="UP001328107">
    <property type="component" value="Unassembled WGS sequence"/>
</dbReference>
<gene>
    <name evidence="2" type="ORF">PMAYCL1PPCAC_05749</name>
</gene>
<comment type="caution">
    <text evidence="2">The sequence shown here is derived from an EMBL/GenBank/DDBJ whole genome shotgun (WGS) entry which is preliminary data.</text>
</comment>